<organism evidence="2 3">
    <name type="scientific">Pseudomonas veronii 1YdBTEX2</name>
    <dbReference type="NCBI Taxonomy" id="1295141"/>
    <lineage>
        <taxon>Bacteria</taxon>
        <taxon>Pseudomonadati</taxon>
        <taxon>Pseudomonadota</taxon>
        <taxon>Gammaproteobacteria</taxon>
        <taxon>Pseudomonadales</taxon>
        <taxon>Pseudomonadaceae</taxon>
        <taxon>Pseudomonas</taxon>
    </lineage>
</organism>
<name>A0A1D3K3S9_PSEVE</name>
<feature type="transmembrane region" description="Helical" evidence="1">
    <location>
        <begin position="73"/>
        <end position="92"/>
    </location>
</feature>
<accession>A0A1D3K3S9</accession>
<feature type="transmembrane region" description="Helical" evidence="1">
    <location>
        <begin position="104"/>
        <end position="137"/>
    </location>
</feature>
<keyword evidence="1" id="KW-1133">Transmembrane helix</keyword>
<proteinExistence type="predicted"/>
<dbReference type="AlphaFoldDB" id="A0A1D3K3S9"/>
<keyword evidence="1" id="KW-0472">Membrane</keyword>
<keyword evidence="1" id="KW-0812">Transmembrane</keyword>
<reference evidence="3" key="1">
    <citation type="submission" date="2016-07" db="EMBL/GenBank/DDBJ databases">
        <authorList>
            <person name="Florea S."/>
            <person name="Webb J.S."/>
            <person name="Jaromczyk J."/>
            <person name="Schardl C.L."/>
        </authorList>
    </citation>
    <scope>NUCLEOTIDE SEQUENCE [LARGE SCALE GENOMIC DNA]</scope>
    <source>
        <strain evidence="3">1YdBTEX2</strain>
    </source>
</reference>
<feature type="transmembrane region" description="Helical" evidence="1">
    <location>
        <begin position="31"/>
        <end position="52"/>
    </location>
</feature>
<evidence type="ECO:0000313" key="3">
    <source>
        <dbReference type="Proteomes" id="UP000245431"/>
    </source>
</evidence>
<evidence type="ECO:0000256" key="1">
    <source>
        <dbReference type="SAM" id="Phobius"/>
    </source>
</evidence>
<evidence type="ECO:0000313" key="2">
    <source>
        <dbReference type="EMBL" id="SBW83016.1"/>
    </source>
</evidence>
<sequence length="153" mass="16917">MGYVLVLLVALLSKGFFNSKLCKGEFGFFKTYFLFGGIGSFSIMIVGILIFGPSALSNDHGTGLVGVRSVGRLIMFLLGVYLSGIGLAIYRIKKKGGLNPLMELYIWLLVIMFILLLPSAIVMAPVHCVVYAIALYALYKLRWNEVFIERVPV</sequence>
<dbReference type="Proteomes" id="UP000245431">
    <property type="component" value="Chromosome PVE_r1"/>
</dbReference>
<gene>
    <name evidence="2" type="ORF">PVE_R1G5135</name>
</gene>
<dbReference type="EMBL" id="LT599583">
    <property type="protein sequence ID" value="SBW83016.1"/>
    <property type="molecule type" value="Genomic_DNA"/>
</dbReference>
<protein>
    <submittedName>
        <fullName evidence="2">Uncharacterized protein</fullName>
    </submittedName>
</protein>